<proteinExistence type="predicted"/>
<gene>
    <name evidence="1" type="ORF">MKW98_015584</name>
</gene>
<dbReference type="Proteomes" id="UP001202328">
    <property type="component" value="Unassembled WGS sequence"/>
</dbReference>
<comment type="caution">
    <text evidence="1">The sequence shown here is derived from an EMBL/GenBank/DDBJ whole genome shotgun (WGS) entry which is preliminary data.</text>
</comment>
<protein>
    <submittedName>
        <fullName evidence="1">Uncharacterized protein</fullName>
    </submittedName>
</protein>
<keyword evidence="2" id="KW-1185">Reference proteome</keyword>
<sequence length="137" mass="15125">GLSSSQVFRFLSSACSPKNIRWDSLKVQSKLSTDVVHRWASIVAQGMCLNQILQKDERELEEKEMFYVRGNCLVILLVLPALARHCGSNKHGSAVFAALDSEVQKLVGPIASDAYITFGKGQVKAKVQSAFDVIMMH</sequence>
<accession>A0AAD4X7R3</accession>
<evidence type="ECO:0000313" key="1">
    <source>
        <dbReference type="EMBL" id="KAI3863126.1"/>
    </source>
</evidence>
<evidence type="ECO:0000313" key="2">
    <source>
        <dbReference type="Proteomes" id="UP001202328"/>
    </source>
</evidence>
<dbReference type="EMBL" id="JAJJMB010014053">
    <property type="protein sequence ID" value="KAI3863126.1"/>
    <property type="molecule type" value="Genomic_DNA"/>
</dbReference>
<dbReference type="AlphaFoldDB" id="A0AAD4X7R3"/>
<organism evidence="1 2">
    <name type="scientific">Papaver atlanticum</name>
    <dbReference type="NCBI Taxonomy" id="357466"/>
    <lineage>
        <taxon>Eukaryota</taxon>
        <taxon>Viridiplantae</taxon>
        <taxon>Streptophyta</taxon>
        <taxon>Embryophyta</taxon>
        <taxon>Tracheophyta</taxon>
        <taxon>Spermatophyta</taxon>
        <taxon>Magnoliopsida</taxon>
        <taxon>Ranunculales</taxon>
        <taxon>Papaveraceae</taxon>
        <taxon>Papaveroideae</taxon>
        <taxon>Papaver</taxon>
    </lineage>
</organism>
<feature type="non-terminal residue" evidence="1">
    <location>
        <position position="1"/>
    </location>
</feature>
<name>A0AAD4X7R3_9MAGN</name>
<reference evidence="1" key="1">
    <citation type="submission" date="2022-04" db="EMBL/GenBank/DDBJ databases">
        <title>A functionally conserved STORR gene fusion in Papaver species that diverged 16.8 million years ago.</title>
        <authorList>
            <person name="Catania T."/>
        </authorList>
    </citation>
    <scope>NUCLEOTIDE SEQUENCE</scope>
    <source>
        <strain evidence="1">S-188037</strain>
    </source>
</reference>